<dbReference type="Proteomes" id="UP000263094">
    <property type="component" value="Unassembled WGS sequence"/>
</dbReference>
<evidence type="ECO:0000259" key="6">
    <source>
        <dbReference type="PROSITE" id="PS51078"/>
    </source>
</evidence>
<dbReference type="Gene3D" id="1.10.10.10">
    <property type="entry name" value="Winged helix-like DNA-binding domain superfamily/Winged helix DNA-binding domain"/>
    <property type="match status" value="1"/>
</dbReference>
<dbReference type="PROSITE" id="PS51078">
    <property type="entry name" value="ICLR_ED"/>
    <property type="match status" value="1"/>
</dbReference>
<proteinExistence type="predicted"/>
<feature type="domain" description="HTH iclR-type" evidence="5">
    <location>
        <begin position="22"/>
        <end position="88"/>
    </location>
</feature>
<reference evidence="7 8" key="1">
    <citation type="submission" date="2018-08" db="EMBL/GenBank/DDBJ databases">
        <title>Isolation, diversity and antifungal activity of Actinobacteria from wheat.</title>
        <authorList>
            <person name="Han C."/>
        </authorList>
    </citation>
    <scope>NUCLEOTIDE SEQUENCE [LARGE SCALE GENOMIC DNA]</scope>
    <source>
        <strain evidence="7 8">NEAU-YY421</strain>
    </source>
</reference>
<dbReference type="InterPro" id="IPR036388">
    <property type="entry name" value="WH-like_DNA-bd_sf"/>
</dbReference>
<evidence type="ECO:0000313" key="7">
    <source>
        <dbReference type="EMBL" id="RFU85717.1"/>
    </source>
</evidence>
<evidence type="ECO:0000256" key="2">
    <source>
        <dbReference type="ARBA" id="ARBA00023125"/>
    </source>
</evidence>
<keyword evidence="1" id="KW-0805">Transcription regulation</keyword>
<feature type="region of interest" description="Disordered" evidence="4">
    <location>
        <begin position="1"/>
        <end position="23"/>
    </location>
</feature>
<dbReference type="InterPro" id="IPR029016">
    <property type="entry name" value="GAF-like_dom_sf"/>
</dbReference>
<feature type="compositionally biased region" description="Polar residues" evidence="4">
    <location>
        <begin position="1"/>
        <end position="10"/>
    </location>
</feature>
<dbReference type="EMBL" id="QUAK01000086">
    <property type="protein sequence ID" value="RFU85717.1"/>
    <property type="molecule type" value="Genomic_DNA"/>
</dbReference>
<keyword evidence="8" id="KW-1185">Reference proteome</keyword>
<feature type="domain" description="IclR-ED" evidence="6">
    <location>
        <begin position="89"/>
        <end position="266"/>
    </location>
</feature>
<evidence type="ECO:0000256" key="4">
    <source>
        <dbReference type="SAM" id="MobiDB-lite"/>
    </source>
</evidence>
<comment type="caution">
    <text evidence="7">The sequence shown here is derived from an EMBL/GenBank/DDBJ whole genome shotgun (WGS) entry which is preliminary data.</text>
</comment>
<gene>
    <name evidence="7" type="ORF">DY218_16000</name>
</gene>
<dbReference type="PANTHER" id="PTHR30136">
    <property type="entry name" value="HELIX-TURN-HELIX TRANSCRIPTIONAL REGULATOR, ICLR FAMILY"/>
    <property type="match status" value="1"/>
</dbReference>
<evidence type="ECO:0000256" key="3">
    <source>
        <dbReference type="ARBA" id="ARBA00023163"/>
    </source>
</evidence>
<dbReference type="AlphaFoldDB" id="A0A372M5Z5"/>
<evidence type="ECO:0000256" key="1">
    <source>
        <dbReference type="ARBA" id="ARBA00023015"/>
    </source>
</evidence>
<dbReference type="PROSITE" id="PS51077">
    <property type="entry name" value="HTH_ICLR"/>
    <property type="match status" value="1"/>
</dbReference>
<dbReference type="InterPro" id="IPR036390">
    <property type="entry name" value="WH_DNA-bd_sf"/>
</dbReference>
<dbReference type="InterPro" id="IPR005471">
    <property type="entry name" value="Tscrpt_reg_IclR_N"/>
</dbReference>
<organism evidence="7 8">
    <name type="scientific">Streptomyces triticagri</name>
    <dbReference type="NCBI Taxonomy" id="2293568"/>
    <lineage>
        <taxon>Bacteria</taxon>
        <taxon>Bacillati</taxon>
        <taxon>Actinomycetota</taxon>
        <taxon>Actinomycetes</taxon>
        <taxon>Kitasatosporales</taxon>
        <taxon>Streptomycetaceae</taxon>
        <taxon>Streptomyces</taxon>
    </lineage>
</organism>
<dbReference type="PANTHER" id="PTHR30136:SF24">
    <property type="entry name" value="HTH-TYPE TRANSCRIPTIONAL REPRESSOR ALLR"/>
    <property type="match status" value="1"/>
</dbReference>
<dbReference type="SUPFAM" id="SSF55781">
    <property type="entry name" value="GAF domain-like"/>
    <property type="match status" value="1"/>
</dbReference>
<accession>A0A372M5Z5</accession>
<dbReference type="GO" id="GO:0045892">
    <property type="term" value="P:negative regulation of DNA-templated transcription"/>
    <property type="evidence" value="ECO:0007669"/>
    <property type="project" value="TreeGrafter"/>
</dbReference>
<dbReference type="Gene3D" id="3.30.450.40">
    <property type="match status" value="1"/>
</dbReference>
<evidence type="ECO:0000259" key="5">
    <source>
        <dbReference type="PROSITE" id="PS51077"/>
    </source>
</evidence>
<dbReference type="OrthoDB" id="4924204at2"/>
<dbReference type="Pfam" id="PF12802">
    <property type="entry name" value="MarR_2"/>
    <property type="match status" value="1"/>
</dbReference>
<dbReference type="GO" id="GO:0003700">
    <property type="term" value="F:DNA-binding transcription factor activity"/>
    <property type="evidence" value="ECO:0007669"/>
    <property type="project" value="InterPro"/>
</dbReference>
<dbReference type="SMART" id="SM00346">
    <property type="entry name" value="HTH_ICLR"/>
    <property type="match status" value="1"/>
</dbReference>
<dbReference type="RefSeq" id="WP_128556700.1">
    <property type="nucleotide sequence ID" value="NZ_QUAK01000086.1"/>
</dbReference>
<keyword evidence="3" id="KW-0804">Transcription</keyword>
<dbReference type="InterPro" id="IPR014757">
    <property type="entry name" value="Tscrpt_reg_IclR_C"/>
</dbReference>
<dbReference type="Pfam" id="PF01614">
    <property type="entry name" value="IclR_C"/>
    <property type="match status" value="1"/>
</dbReference>
<dbReference type="InterPro" id="IPR050707">
    <property type="entry name" value="HTH_MetabolicPath_Reg"/>
</dbReference>
<dbReference type="InterPro" id="IPR011991">
    <property type="entry name" value="ArsR-like_HTH"/>
</dbReference>
<dbReference type="SUPFAM" id="SSF46785">
    <property type="entry name" value="Winged helix' DNA-binding domain"/>
    <property type="match status" value="1"/>
</dbReference>
<dbReference type="GO" id="GO:0003677">
    <property type="term" value="F:DNA binding"/>
    <property type="evidence" value="ECO:0007669"/>
    <property type="project" value="UniProtKB-KW"/>
</dbReference>
<keyword evidence="2" id="KW-0238">DNA-binding</keyword>
<dbReference type="InterPro" id="IPR000835">
    <property type="entry name" value="HTH_MarR-typ"/>
</dbReference>
<name>A0A372M5Z5_9ACTN</name>
<sequence>MALEQNTPARKTSAPKPPATTRSGASRVMTILEILASANPVEYPDGLSVADVARMLGREKSVVSRQLKSLLETGMVARRPSKRYELSWRLFSLAVRAGDQRLTKLAGPMVLKLAETVRERSHLSVLSDGEVLTVLSEGSRRSVEAVNWVGHTVPVHRSSSGMALLLDYEDEHLVDMIKRGESRIPDREAGEFLAQVRQARRRGYTVANRVFDPELVGIGAPIRDFTGRITAAVNISGPAFRVEPHIPALAGQLLTTARALQTALCSEVRTTTGPEPGDP</sequence>
<dbReference type="CDD" id="cd00090">
    <property type="entry name" value="HTH_ARSR"/>
    <property type="match status" value="1"/>
</dbReference>
<protein>
    <submittedName>
        <fullName evidence="7">IclR family transcriptional regulator</fullName>
    </submittedName>
</protein>
<evidence type="ECO:0000313" key="8">
    <source>
        <dbReference type="Proteomes" id="UP000263094"/>
    </source>
</evidence>